<dbReference type="Pfam" id="PF20684">
    <property type="entry name" value="Fung_rhodopsin"/>
    <property type="match status" value="1"/>
</dbReference>
<sequence length="223" mass="24396">MAAADTPREDVLTTYVSSEAFLAAVVIIVATPGLMVIVRLWSNIYLRKRHFLDDYFAAFAVILLATAGGLYYQLRAINDPTVSITTLGRVISTISFFAFLPVHFSKVPILILYLRVFGVHKVVKVVSWILLVVPFVPIIESSIAIMVGCGPALRAFWTKHVMELSLYSRLHSILTAMRSRSKTSQPSVGSKDALGTSSEHTIDGHSHVEIGEVKTTADAAHAV</sequence>
<keyword evidence="10" id="KW-1185">Reference proteome</keyword>
<comment type="similarity">
    <text evidence="5">Belongs to the SAT4 family.</text>
</comment>
<reference evidence="9" key="1">
    <citation type="submission" date="2023-06" db="EMBL/GenBank/DDBJ databases">
        <title>Genome-scale phylogeny and comparative genomics of the fungal order Sordariales.</title>
        <authorList>
            <consortium name="Lawrence Berkeley National Laboratory"/>
            <person name="Hensen N."/>
            <person name="Bonometti L."/>
            <person name="Westerberg I."/>
            <person name="Brannstrom I.O."/>
            <person name="Guillou S."/>
            <person name="Cros-Aarteil S."/>
            <person name="Calhoun S."/>
            <person name="Haridas S."/>
            <person name="Kuo A."/>
            <person name="Mondo S."/>
            <person name="Pangilinan J."/>
            <person name="Riley R."/>
            <person name="LaButti K."/>
            <person name="Andreopoulos B."/>
            <person name="Lipzen A."/>
            <person name="Chen C."/>
            <person name="Yanf M."/>
            <person name="Daum C."/>
            <person name="Ng V."/>
            <person name="Clum A."/>
            <person name="Steindorff A."/>
            <person name="Ohm R."/>
            <person name="Martin F."/>
            <person name="Silar P."/>
            <person name="Natvig D."/>
            <person name="Lalanne C."/>
            <person name="Gautier V."/>
            <person name="Ament-velasquez S.L."/>
            <person name="Kruys A."/>
            <person name="Hutchinson M.I."/>
            <person name="Powell A.J."/>
            <person name="Barry K."/>
            <person name="Miller A.N."/>
            <person name="Grigoriev I.V."/>
            <person name="Debuchy R."/>
            <person name="Gladieux P."/>
            <person name="Thoren M.H."/>
            <person name="Johannesson H."/>
        </authorList>
    </citation>
    <scope>NUCLEOTIDE SEQUENCE</scope>
    <source>
        <strain evidence="9">SMH3391-2</strain>
    </source>
</reference>
<accession>A0AA39X1S4</accession>
<dbReference type="PANTHER" id="PTHR33048:SF47">
    <property type="entry name" value="INTEGRAL MEMBRANE PROTEIN-RELATED"/>
    <property type="match status" value="1"/>
</dbReference>
<dbReference type="InterPro" id="IPR049326">
    <property type="entry name" value="Rhodopsin_dom_fungi"/>
</dbReference>
<gene>
    <name evidence="9" type="ORF">B0T17DRAFT_655130</name>
</gene>
<feature type="domain" description="Rhodopsin" evidence="8">
    <location>
        <begin position="38"/>
        <end position="163"/>
    </location>
</feature>
<evidence type="ECO:0000256" key="1">
    <source>
        <dbReference type="ARBA" id="ARBA00004141"/>
    </source>
</evidence>
<evidence type="ECO:0000313" key="9">
    <source>
        <dbReference type="EMBL" id="KAK0625392.1"/>
    </source>
</evidence>
<dbReference type="EMBL" id="JAULSR010000003">
    <property type="protein sequence ID" value="KAK0625392.1"/>
    <property type="molecule type" value="Genomic_DNA"/>
</dbReference>
<dbReference type="Proteomes" id="UP001174934">
    <property type="component" value="Unassembled WGS sequence"/>
</dbReference>
<keyword evidence="3 7" id="KW-1133">Transmembrane helix</keyword>
<feature type="region of interest" description="Disordered" evidence="6">
    <location>
        <begin position="181"/>
        <end position="201"/>
    </location>
</feature>
<keyword evidence="2 7" id="KW-0812">Transmembrane</keyword>
<evidence type="ECO:0000256" key="7">
    <source>
        <dbReference type="SAM" id="Phobius"/>
    </source>
</evidence>
<comment type="caution">
    <text evidence="9">The sequence shown here is derived from an EMBL/GenBank/DDBJ whole genome shotgun (WGS) entry which is preliminary data.</text>
</comment>
<feature type="transmembrane region" description="Helical" evidence="7">
    <location>
        <begin position="94"/>
        <end position="114"/>
    </location>
</feature>
<dbReference type="GO" id="GO:0016020">
    <property type="term" value="C:membrane"/>
    <property type="evidence" value="ECO:0007669"/>
    <property type="project" value="UniProtKB-SubCell"/>
</dbReference>
<feature type="transmembrane region" description="Helical" evidence="7">
    <location>
        <begin position="20"/>
        <end position="42"/>
    </location>
</feature>
<dbReference type="InterPro" id="IPR052337">
    <property type="entry name" value="SAT4-like"/>
</dbReference>
<evidence type="ECO:0000256" key="5">
    <source>
        <dbReference type="ARBA" id="ARBA00038359"/>
    </source>
</evidence>
<dbReference type="AlphaFoldDB" id="A0AA39X1S4"/>
<comment type="subcellular location">
    <subcellularLocation>
        <location evidence="1">Membrane</location>
        <topology evidence="1">Multi-pass membrane protein</topology>
    </subcellularLocation>
</comment>
<evidence type="ECO:0000259" key="8">
    <source>
        <dbReference type="Pfam" id="PF20684"/>
    </source>
</evidence>
<feature type="transmembrane region" description="Helical" evidence="7">
    <location>
        <begin position="54"/>
        <end position="74"/>
    </location>
</feature>
<evidence type="ECO:0000256" key="3">
    <source>
        <dbReference type="ARBA" id="ARBA00022989"/>
    </source>
</evidence>
<dbReference type="PANTHER" id="PTHR33048">
    <property type="entry name" value="PTH11-LIKE INTEGRAL MEMBRANE PROTEIN (AFU_ORTHOLOGUE AFUA_5G11245)"/>
    <property type="match status" value="1"/>
</dbReference>
<evidence type="ECO:0000313" key="10">
    <source>
        <dbReference type="Proteomes" id="UP001174934"/>
    </source>
</evidence>
<evidence type="ECO:0000256" key="6">
    <source>
        <dbReference type="SAM" id="MobiDB-lite"/>
    </source>
</evidence>
<keyword evidence="4 7" id="KW-0472">Membrane</keyword>
<proteinExistence type="inferred from homology"/>
<protein>
    <recommendedName>
        <fullName evidence="8">Rhodopsin domain-containing protein</fullName>
    </recommendedName>
</protein>
<feature type="transmembrane region" description="Helical" evidence="7">
    <location>
        <begin position="126"/>
        <end position="147"/>
    </location>
</feature>
<evidence type="ECO:0000256" key="2">
    <source>
        <dbReference type="ARBA" id="ARBA00022692"/>
    </source>
</evidence>
<organism evidence="9 10">
    <name type="scientific">Bombardia bombarda</name>
    <dbReference type="NCBI Taxonomy" id="252184"/>
    <lineage>
        <taxon>Eukaryota</taxon>
        <taxon>Fungi</taxon>
        <taxon>Dikarya</taxon>
        <taxon>Ascomycota</taxon>
        <taxon>Pezizomycotina</taxon>
        <taxon>Sordariomycetes</taxon>
        <taxon>Sordariomycetidae</taxon>
        <taxon>Sordariales</taxon>
        <taxon>Lasiosphaeriaceae</taxon>
        <taxon>Bombardia</taxon>
    </lineage>
</organism>
<evidence type="ECO:0000256" key="4">
    <source>
        <dbReference type="ARBA" id="ARBA00023136"/>
    </source>
</evidence>
<name>A0AA39X1S4_9PEZI</name>